<keyword evidence="2" id="KW-0238">DNA-binding</keyword>
<dbReference type="CDD" id="cd00067">
    <property type="entry name" value="GAL4"/>
    <property type="match status" value="1"/>
</dbReference>
<keyword evidence="1" id="KW-0805">Transcription regulation</keyword>
<dbReference type="InterPro" id="IPR001138">
    <property type="entry name" value="Zn2Cys6_DnaBD"/>
</dbReference>
<dbReference type="GO" id="GO:0008270">
    <property type="term" value="F:zinc ion binding"/>
    <property type="evidence" value="ECO:0007669"/>
    <property type="project" value="InterPro"/>
</dbReference>
<protein>
    <recommendedName>
        <fullName evidence="5">Zn(2)-C6 fungal-type domain-containing protein</fullName>
    </recommendedName>
</protein>
<dbReference type="GO" id="GO:0003677">
    <property type="term" value="F:DNA binding"/>
    <property type="evidence" value="ECO:0007669"/>
    <property type="project" value="UniProtKB-KW"/>
</dbReference>
<dbReference type="PANTHER" id="PTHR38791:SF1">
    <property type="entry name" value="TRANSCRIPTION FACTOR, PUTATIVE-RELATED"/>
    <property type="match status" value="1"/>
</dbReference>
<feature type="domain" description="Zn(2)-C6 fungal-type" evidence="5">
    <location>
        <begin position="10"/>
        <end position="38"/>
    </location>
</feature>
<dbReference type="SMART" id="SM00066">
    <property type="entry name" value="GAL4"/>
    <property type="match status" value="1"/>
</dbReference>
<dbReference type="RefSeq" id="XP_046073558.1">
    <property type="nucleotide sequence ID" value="XM_046215977.1"/>
</dbReference>
<dbReference type="Gene3D" id="4.10.240.10">
    <property type="entry name" value="Zn(2)-C6 fungal-type DNA-binding domain"/>
    <property type="match status" value="1"/>
</dbReference>
<dbReference type="Pfam" id="PF00172">
    <property type="entry name" value="Zn_clus"/>
    <property type="match status" value="1"/>
</dbReference>
<keyword evidence="7" id="KW-1185">Reference proteome</keyword>
<evidence type="ECO:0000313" key="6">
    <source>
        <dbReference type="EMBL" id="KAH8699094.1"/>
    </source>
</evidence>
<sequence length="513" mass="58472">MPNIGRPSRDCYNCRKRRIRCDLARPECSQCRRKGYLCAGYRDELDQLFRVETVHSFISNRALDRRRASSSRPIPQALSKHRFGPIPTFGMVVDDSRNPPAYHFDKADPGPQVPIVESWTVHMLPLVMSKFSSDIRNGNSQTIYNAIPRLVSKAGAGSALHLVCDAIGRIYLSKATLSRRERSAQYSAYGKAITAINADLRDPRRWESDETLVGVFLLGIYELLSVSDFSLVVKSPGWCAHTQGLIALLDRRQARSFKTKEARDLFLAIFNALQNQALMTIQDYSWEFMSWIRHFYANCDLDELNVVRTAVFAHHCSRLCVVIQDLIDTADPELLLSIYPSILHHVESVESQTMPLSHDKFLRDCTIEHPLDPLCSPISIHNTGLWGYRSSFRMQLASQVHRLLSFAYQARGCTPEQQTHLLQAQRRCIAEFRALADQALRILASSCGLETFNGLDQVARSENDSNSYKVGLWDAFRLMWPLRSIITCYISSDWERQLANKMLSTVHMQIQLL</sequence>
<evidence type="ECO:0000256" key="2">
    <source>
        <dbReference type="ARBA" id="ARBA00023125"/>
    </source>
</evidence>
<reference evidence="6" key="1">
    <citation type="submission" date="2021-12" db="EMBL/GenBank/DDBJ databases">
        <title>Convergent genome expansion in fungi linked to evolution of root-endophyte symbiosis.</title>
        <authorList>
            <consortium name="DOE Joint Genome Institute"/>
            <person name="Ke Y.-H."/>
            <person name="Bonito G."/>
            <person name="Liao H.-L."/>
            <person name="Looney B."/>
            <person name="Rojas-Flechas A."/>
            <person name="Nash J."/>
            <person name="Hameed K."/>
            <person name="Schadt C."/>
            <person name="Martin F."/>
            <person name="Crous P.W."/>
            <person name="Miettinen O."/>
            <person name="Magnuson J.K."/>
            <person name="Labbe J."/>
            <person name="Jacobson D."/>
            <person name="Doktycz M.J."/>
            <person name="Veneault-Fourrey C."/>
            <person name="Kuo A."/>
            <person name="Mondo S."/>
            <person name="Calhoun S."/>
            <person name="Riley R."/>
            <person name="Ohm R."/>
            <person name="LaButti K."/>
            <person name="Andreopoulos B."/>
            <person name="Pangilinan J."/>
            <person name="Nolan M."/>
            <person name="Tritt A."/>
            <person name="Clum A."/>
            <person name="Lipzen A."/>
            <person name="Daum C."/>
            <person name="Barry K."/>
            <person name="Grigoriev I.V."/>
            <person name="Vilgalys R."/>
        </authorList>
    </citation>
    <scope>NUCLEOTIDE SEQUENCE</scope>
    <source>
        <strain evidence="6">PMI_201</strain>
    </source>
</reference>
<proteinExistence type="predicted"/>
<evidence type="ECO:0000256" key="1">
    <source>
        <dbReference type="ARBA" id="ARBA00023015"/>
    </source>
</evidence>
<accession>A0AAD4KS12</accession>
<evidence type="ECO:0000256" key="4">
    <source>
        <dbReference type="ARBA" id="ARBA00023242"/>
    </source>
</evidence>
<dbReference type="SUPFAM" id="SSF57701">
    <property type="entry name" value="Zn2/Cys6 DNA-binding domain"/>
    <property type="match status" value="1"/>
</dbReference>
<comment type="caution">
    <text evidence="6">The sequence shown here is derived from an EMBL/GenBank/DDBJ whole genome shotgun (WGS) entry which is preliminary data.</text>
</comment>
<gene>
    <name evidence="6" type="ORF">BGW36DRAFT_377274</name>
</gene>
<dbReference type="PANTHER" id="PTHR38791">
    <property type="entry name" value="ZN(II)2CYS6 TRANSCRIPTION FACTOR (EUROFUNG)-RELATED-RELATED"/>
    <property type="match status" value="1"/>
</dbReference>
<dbReference type="InterPro" id="IPR053175">
    <property type="entry name" value="DHMBA_Reg_Transcription_Factor"/>
</dbReference>
<evidence type="ECO:0000259" key="5">
    <source>
        <dbReference type="PROSITE" id="PS50048"/>
    </source>
</evidence>
<evidence type="ECO:0000256" key="3">
    <source>
        <dbReference type="ARBA" id="ARBA00023163"/>
    </source>
</evidence>
<dbReference type="GO" id="GO:0000981">
    <property type="term" value="F:DNA-binding transcription factor activity, RNA polymerase II-specific"/>
    <property type="evidence" value="ECO:0007669"/>
    <property type="project" value="InterPro"/>
</dbReference>
<dbReference type="Proteomes" id="UP001201262">
    <property type="component" value="Unassembled WGS sequence"/>
</dbReference>
<dbReference type="InterPro" id="IPR036864">
    <property type="entry name" value="Zn2-C6_fun-type_DNA-bd_sf"/>
</dbReference>
<organism evidence="6 7">
    <name type="scientific">Talaromyces proteolyticus</name>
    <dbReference type="NCBI Taxonomy" id="1131652"/>
    <lineage>
        <taxon>Eukaryota</taxon>
        <taxon>Fungi</taxon>
        <taxon>Dikarya</taxon>
        <taxon>Ascomycota</taxon>
        <taxon>Pezizomycotina</taxon>
        <taxon>Eurotiomycetes</taxon>
        <taxon>Eurotiomycetidae</taxon>
        <taxon>Eurotiales</taxon>
        <taxon>Trichocomaceae</taxon>
        <taxon>Talaromyces</taxon>
        <taxon>Talaromyces sect. Bacilispori</taxon>
    </lineage>
</organism>
<dbReference type="AlphaFoldDB" id="A0AAD4KS12"/>
<name>A0AAD4KS12_9EURO</name>
<evidence type="ECO:0000313" key="7">
    <source>
        <dbReference type="Proteomes" id="UP001201262"/>
    </source>
</evidence>
<dbReference type="GeneID" id="70246264"/>
<dbReference type="EMBL" id="JAJTJA010000005">
    <property type="protein sequence ID" value="KAH8699094.1"/>
    <property type="molecule type" value="Genomic_DNA"/>
</dbReference>
<dbReference type="PROSITE" id="PS50048">
    <property type="entry name" value="ZN2_CY6_FUNGAL_2"/>
    <property type="match status" value="1"/>
</dbReference>
<keyword evidence="3" id="KW-0804">Transcription</keyword>
<keyword evidence="4" id="KW-0539">Nucleus</keyword>